<name>A0ACB9S3D7_9MYRT</name>
<keyword evidence="2" id="KW-1185">Reference proteome</keyword>
<gene>
    <name evidence="1" type="ORF">MLD38_008608</name>
</gene>
<proteinExistence type="predicted"/>
<evidence type="ECO:0000313" key="1">
    <source>
        <dbReference type="EMBL" id="KAI4382672.1"/>
    </source>
</evidence>
<comment type="caution">
    <text evidence="1">The sequence shown here is derived from an EMBL/GenBank/DDBJ whole genome shotgun (WGS) entry which is preliminary data.</text>
</comment>
<sequence length="586" mass="66869">MPIEVEEVRSFVVAMKGHGCTGKSSLAWHLARLLGRGCVLLSNDDVAACAPEMLLSENHDDLCHQILCRLAATEILAKSASYPCVVIDCALPKRHHLDQVLKLREVIQSPDDDFTRSLPVKKNATAAVFVVECRPRNKSEWRRRFESGASGATSSTLPCRNNGSTWKEMQRKVIEQDDYVINDVPHLVVDTTHPRKTVEDLATDVLQWMLSSFAYTVESADSPQSFEEFAGEWLASTLLESLQGKPIRDDDDDDEDEGTKSNDDEGDDNNAEEKSLEHHLHDHPLLLCENLTGETIDVDLRCKLCSEAVHASFYGCSECQFYLHKSCAKLPERIEVPFHEHNGCVLYIADKYPSNEEKIHGRECVLCDDSSGVLYKCHTCSVKIHQECTRLPRSLIHPCHNEHPLNLRIEDVNSFRRYQFFCYACGFEGHDAFYFCKHCNYHCHVKCALYLERSVLHKRHWDPLILSPPPKDETDEYYCEICAERRHPDVWIYLCSKCDYQGHVSCVNPDVPQCPWEGGVPESRWQKKMYVKREHGPPLKEIPPEKSAWTLISSREGRRHPSQIMMEAINNAQIMKEAINNGCVVM</sequence>
<dbReference type="EMBL" id="CM042882">
    <property type="protein sequence ID" value="KAI4382672.1"/>
    <property type="molecule type" value="Genomic_DNA"/>
</dbReference>
<accession>A0ACB9S3D7</accession>
<evidence type="ECO:0000313" key="2">
    <source>
        <dbReference type="Proteomes" id="UP001057402"/>
    </source>
</evidence>
<protein>
    <submittedName>
        <fullName evidence="1">Uncharacterized protein</fullName>
    </submittedName>
</protein>
<organism evidence="1 2">
    <name type="scientific">Melastoma candidum</name>
    <dbReference type="NCBI Taxonomy" id="119954"/>
    <lineage>
        <taxon>Eukaryota</taxon>
        <taxon>Viridiplantae</taxon>
        <taxon>Streptophyta</taxon>
        <taxon>Embryophyta</taxon>
        <taxon>Tracheophyta</taxon>
        <taxon>Spermatophyta</taxon>
        <taxon>Magnoliopsida</taxon>
        <taxon>eudicotyledons</taxon>
        <taxon>Gunneridae</taxon>
        <taxon>Pentapetalae</taxon>
        <taxon>rosids</taxon>
        <taxon>malvids</taxon>
        <taxon>Myrtales</taxon>
        <taxon>Melastomataceae</taxon>
        <taxon>Melastomatoideae</taxon>
        <taxon>Melastomateae</taxon>
        <taxon>Melastoma</taxon>
    </lineage>
</organism>
<dbReference type="Proteomes" id="UP001057402">
    <property type="component" value="Chromosome 3"/>
</dbReference>
<reference evidence="2" key="1">
    <citation type="journal article" date="2023" name="Front. Plant Sci.">
        <title>Chromosomal-level genome assembly of Melastoma candidum provides insights into trichome evolution.</title>
        <authorList>
            <person name="Zhong Y."/>
            <person name="Wu W."/>
            <person name="Sun C."/>
            <person name="Zou P."/>
            <person name="Liu Y."/>
            <person name="Dai S."/>
            <person name="Zhou R."/>
        </authorList>
    </citation>
    <scope>NUCLEOTIDE SEQUENCE [LARGE SCALE GENOMIC DNA]</scope>
</reference>